<sequence>MNFNHNYYENTNLNITIRENTDSLECNKLSQLLFYLTGTSKTTLTGNAAVNVSESTIYSTCRFSFNEGSNYSKLSNESLC</sequence>
<dbReference type="AlphaFoldDB" id="A0A9N9EY70"/>
<organism evidence="1 2">
    <name type="scientific">Cetraspora pellucida</name>
    <dbReference type="NCBI Taxonomy" id="1433469"/>
    <lineage>
        <taxon>Eukaryota</taxon>
        <taxon>Fungi</taxon>
        <taxon>Fungi incertae sedis</taxon>
        <taxon>Mucoromycota</taxon>
        <taxon>Glomeromycotina</taxon>
        <taxon>Glomeromycetes</taxon>
        <taxon>Diversisporales</taxon>
        <taxon>Gigasporaceae</taxon>
        <taxon>Cetraspora</taxon>
    </lineage>
</organism>
<reference evidence="1" key="1">
    <citation type="submission" date="2021-06" db="EMBL/GenBank/DDBJ databases">
        <authorList>
            <person name="Kallberg Y."/>
            <person name="Tangrot J."/>
            <person name="Rosling A."/>
        </authorList>
    </citation>
    <scope>NUCLEOTIDE SEQUENCE</scope>
    <source>
        <strain evidence="1">FL966</strain>
    </source>
</reference>
<protein>
    <submittedName>
        <fullName evidence="1">4183_t:CDS:1</fullName>
    </submittedName>
</protein>
<evidence type="ECO:0000313" key="1">
    <source>
        <dbReference type="EMBL" id="CAG8695811.1"/>
    </source>
</evidence>
<keyword evidence="2" id="KW-1185">Reference proteome</keyword>
<comment type="caution">
    <text evidence="1">The sequence shown here is derived from an EMBL/GenBank/DDBJ whole genome shotgun (WGS) entry which is preliminary data.</text>
</comment>
<proteinExistence type="predicted"/>
<evidence type="ECO:0000313" key="2">
    <source>
        <dbReference type="Proteomes" id="UP000789759"/>
    </source>
</evidence>
<dbReference type="EMBL" id="CAJVQA010010337">
    <property type="protein sequence ID" value="CAG8695811.1"/>
    <property type="molecule type" value="Genomic_DNA"/>
</dbReference>
<dbReference type="Proteomes" id="UP000789759">
    <property type="component" value="Unassembled WGS sequence"/>
</dbReference>
<accession>A0A9N9EY70</accession>
<gene>
    <name evidence="1" type="ORF">CPELLU_LOCUS11557</name>
</gene>
<name>A0A9N9EY70_9GLOM</name>